<dbReference type="HOGENOM" id="CLU_3187852_0_0_9"/>
<reference evidence="1 2" key="1">
    <citation type="submission" date="2010-12" db="EMBL/GenBank/DDBJ databases">
        <authorList>
            <person name="Muzny D."/>
            <person name="Qin X."/>
            <person name="Deng J."/>
            <person name="Jiang H."/>
            <person name="Liu Y."/>
            <person name="Qu J."/>
            <person name="Song X.-Z."/>
            <person name="Zhang L."/>
            <person name="Thornton R."/>
            <person name="Coyle M."/>
            <person name="Francisco L."/>
            <person name="Jackson L."/>
            <person name="Javaid M."/>
            <person name="Korchina V."/>
            <person name="Kovar C."/>
            <person name="Mata R."/>
            <person name="Mathew T."/>
            <person name="Ngo R."/>
            <person name="Nguyen L."/>
            <person name="Nguyen N."/>
            <person name="Okwuonu G."/>
            <person name="Ongeri F."/>
            <person name="Pham C."/>
            <person name="Simmons D."/>
            <person name="Wilczek-Boney K."/>
            <person name="Hale W."/>
            <person name="Jakkamsetti A."/>
            <person name="Pham P."/>
            <person name="Ruth R."/>
            <person name="San Lucas F."/>
            <person name="Warren J."/>
            <person name="Zhang J."/>
            <person name="Zhao Z."/>
            <person name="Zhou C."/>
            <person name="Zhu D."/>
            <person name="Lee S."/>
            <person name="Bess C."/>
            <person name="Blankenburg K."/>
            <person name="Forbes L."/>
            <person name="Fu Q."/>
            <person name="Gubbala S."/>
            <person name="Hirani K."/>
            <person name="Jayaseelan J.C."/>
            <person name="Lara F."/>
            <person name="Munidasa M."/>
            <person name="Palculict T."/>
            <person name="Patil S."/>
            <person name="Pu L.-L."/>
            <person name="Saada N."/>
            <person name="Tang L."/>
            <person name="Weissenberger G."/>
            <person name="Zhu Y."/>
            <person name="Hemphill L."/>
            <person name="Shang Y."/>
            <person name="Youmans B."/>
            <person name="Ayvaz T."/>
            <person name="Ross M."/>
            <person name="Santibanez J."/>
            <person name="Aqrawi P."/>
            <person name="Gross S."/>
            <person name="Joshi V."/>
            <person name="Fowler G."/>
            <person name="Nazareth L."/>
            <person name="Reid J."/>
            <person name="Worley K."/>
            <person name="Petrosino J."/>
            <person name="Highlander S."/>
            <person name="Gibbs R."/>
        </authorList>
    </citation>
    <scope>NUCLEOTIDE SEQUENCE [LARGE SCALE GENOMIC DNA]</scope>
    <source>
        <strain evidence="1 2">ATCC 23263</strain>
    </source>
</reference>
<dbReference type="EMBL" id="AEQN01000026">
    <property type="protein sequence ID" value="EFV00891.1"/>
    <property type="molecule type" value="Genomic_DNA"/>
</dbReference>
<protein>
    <submittedName>
        <fullName evidence="1">Uncharacterized protein</fullName>
    </submittedName>
</protein>
<comment type="caution">
    <text evidence="1">The sequence shown here is derived from an EMBL/GenBank/DDBJ whole genome shotgun (WGS) entry which is preliminary data.</text>
</comment>
<keyword evidence="2" id="KW-1185">Reference proteome</keyword>
<organism evidence="1 2">
    <name type="scientific">Pseudoramibacter alactolyticus ATCC 23263</name>
    <dbReference type="NCBI Taxonomy" id="887929"/>
    <lineage>
        <taxon>Bacteria</taxon>
        <taxon>Bacillati</taxon>
        <taxon>Bacillota</taxon>
        <taxon>Clostridia</taxon>
        <taxon>Eubacteriales</taxon>
        <taxon>Eubacteriaceae</taxon>
        <taxon>Pseudoramibacter</taxon>
    </lineage>
</organism>
<gene>
    <name evidence="1" type="ORF">HMP0721_2056</name>
</gene>
<proteinExistence type="predicted"/>
<evidence type="ECO:0000313" key="2">
    <source>
        <dbReference type="Proteomes" id="UP000004754"/>
    </source>
</evidence>
<dbReference type="AlphaFoldDB" id="E6MJ71"/>
<sequence length="46" mass="5612">MLRVLGTVLLNTDNKMRRSAHEQPTHILYRFLKIFSKLFRMRRPLI</sequence>
<accession>E6MJ71</accession>
<dbReference type="STRING" id="887929.HMP0721_2056"/>
<dbReference type="Proteomes" id="UP000004754">
    <property type="component" value="Unassembled WGS sequence"/>
</dbReference>
<evidence type="ECO:0000313" key="1">
    <source>
        <dbReference type="EMBL" id="EFV00891.1"/>
    </source>
</evidence>
<name>E6MJ71_9FIRM</name>